<dbReference type="InterPro" id="IPR012337">
    <property type="entry name" value="RNaseH-like_sf"/>
</dbReference>
<reference evidence="2" key="1">
    <citation type="journal article" date="2020" name="Nature">
        <title>Giant virus diversity and host interactions through global metagenomics.</title>
        <authorList>
            <person name="Schulz F."/>
            <person name="Roux S."/>
            <person name="Paez-Espino D."/>
            <person name="Jungbluth S."/>
            <person name="Walsh D.A."/>
            <person name="Denef V.J."/>
            <person name="McMahon K.D."/>
            <person name="Konstantinidis K.T."/>
            <person name="Eloe-Fadrosh E.A."/>
            <person name="Kyrpides N.C."/>
            <person name="Woyke T."/>
        </authorList>
    </citation>
    <scope>NUCLEOTIDE SEQUENCE</scope>
    <source>
        <strain evidence="2">GVMAG-M-3300027769-26</strain>
    </source>
</reference>
<sequence>MAIFIDTETNGLPDMKDMAWGNYPLFYDSKKYDSARIVQLSFIVTDKQYNNLDLQDYIIKREGFDINNSEFHSITNEVSDKDGVDFEEAFLAFYESLKKTDHIVAHNIAFDISVIKSELYRRKLFHIIEEIDKKKLLCTMRHTKNIIKIINKFGKYKYPSLKELYRYCFDKEIENAHNSKYDVINLYDAIKRLYDNKTLYYNL</sequence>
<dbReference type="GO" id="GO:0003676">
    <property type="term" value="F:nucleic acid binding"/>
    <property type="evidence" value="ECO:0007669"/>
    <property type="project" value="InterPro"/>
</dbReference>
<feature type="domain" description="Exonuclease" evidence="1">
    <location>
        <begin position="1"/>
        <end position="199"/>
    </location>
</feature>
<evidence type="ECO:0000259" key="1">
    <source>
        <dbReference type="SMART" id="SM00479"/>
    </source>
</evidence>
<dbReference type="Gene3D" id="3.30.420.10">
    <property type="entry name" value="Ribonuclease H-like superfamily/Ribonuclease H"/>
    <property type="match status" value="1"/>
</dbReference>
<organism evidence="2">
    <name type="scientific">viral metagenome</name>
    <dbReference type="NCBI Taxonomy" id="1070528"/>
    <lineage>
        <taxon>unclassified sequences</taxon>
        <taxon>metagenomes</taxon>
        <taxon>organismal metagenomes</taxon>
    </lineage>
</organism>
<dbReference type="SUPFAM" id="SSF53098">
    <property type="entry name" value="Ribonuclease H-like"/>
    <property type="match status" value="1"/>
</dbReference>
<proteinExistence type="predicted"/>
<accession>A0A6C0LAY0</accession>
<dbReference type="Pfam" id="PF00929">
    <property type="entry name" value="RNase_T"/>
    <property type="match status" value="1"/>
</dbReference>
<dbReference type="AlphaFoldDB" id="A0A6C0LAY0"/>
<dbReference type="CDD" id="cd06127">
    <property type="entry name" value="DEDDh"/>
    <property type="match status" value="1"/>
</dbReference>
<dbReference type="InterPro" id="IPR013520">
    <property type="entry name" value="Ribonucl_H"/>
</dbReference>
<dbReference type="EMBL" id="MN740459">
    <property type="protein sequence ID" value="QHU27587.1"/>
    <property type="molecule type" value="Genomic_DNA"/>
</dbReference>
<protein>
    <recommendedName>
        <fullName evidence="1">Exonuclease domain-containing protein</fullName>
    </recommendedName>
</protein>
<evidence type="ECO:0000313" key="2">
    <source>
        <dbReference type="EMBL" id="QHU27587.1"/>
    </source>
</evidence>
<dbReference type="InterPro" id="IPR036397">
    <property type="entry name" value="RNaseH_sf"/>
</dbReference>
<dbReference type="SMART" id="SM00479">
    <property type="entry name" value="EXOIII"/>
    <property type="match status" value="1"/>
</dbReference>
<name>A0A6C0LAY0_9ZZZZ</name>